<evidence type="ECO:0000313" key="2">
    <source>
        <dbReference type="WBParaSite" id="scaffold36367_cov213.g23181"/>
    </source>
</evidence>
<proteinExistence type="predicted"/>
<protein>
    <submittedName>
        <fullName evidence="2">Uncharacterized protein</fullName>
    </submittedName>
</protein>
<dbReference type="AlphaFoldDB" id="A0A915MHZ8"/>
<dbReference type="WBParaSite" id="scaffold36367_cov213.g23181">
    <property type="protein sequence ID" value="scaffold36367_cov213.g23181"/>
    <property type="gene ID" value="scaffold36367_cov213.g23181"/>
</dbReference>
<organism evidence="1 2">
    <name type="scientific">Meloidogyne javanica</name>
    <name type="common">Root-knot nematode worm</name>
    <dbReference type="NCBI Taxonomy" id="6303"/>
    <lineage>
        <taxon>Eukaryota</taxon>
        <taxon>Metazoa</taxon>
        <taxon>Ecdysozoa</taxon>
        <taxon>Nematoda</taxon>
        <taxon>Chromadorea</taxon>
        <taxon>Rhabditida</taxon>
        <taxon>Tylenchina</taxon>
        <taxon>Tylenchomorpha</taxon>
        <taxon>Tylenchoidea</taxon>
        <taxon>Meloidogynidae</taxon>
        <taxon>Meloidogyninae</taxon>
        <taxon>Meloidogyne</taxon>
        <taxon>Meloidogyne incognita group</taxon>
    </lineage>
</organism>
<sequence>MSLLPNNSKNLKKRKKSIPTELLEEIVKFLPFLLKWGKIQVSFNFNVLLLKNQRLWIDYAKKIILPFNALLTRASAHLNTVNLGLGGIRDAARLTKFSKIMTSCRSVLRLLLLQIAERVDAFRLSLGLLDDAWCVIPRNQGLNN</sequence>
<accession>A0A915MHZ8</accession>
<reference evidence="2" key="1">
    <citation type="submission" date="2022-11" db="UniProtKB">
        <authorList>
            <consortium name="WormBaseParasite"/>
        </authorList>
    </citation>
    <scope>IDENTIFICATION</scope>
</reference>
<keyword evidence="1" id="KW-1185">Reference proteome</keyword>
<evidence type="ECO:0000313" key="1">
    <source>
        <dbReference type="Proteomes" id="UP000887561"/>
    </source>
</evidence>
<dbReference type="Proteomes" id="UP000887561">
    <property type="component" value="Unplaced"/>
</dbReference>
<name>A0A915MHZ8_MELJA</name>